<dbReference type="Proteomes" id="UP001597448">
    <property type="component" value="Unassembled WGS sequence"/>
</dbReference>
<reference evidence="3" key="1">
    <citation type="journal article" date="2019" name="Int. J. Syst. Evol. Microbiol.">
        <title>The Global Catalogue of Microorganisms (GCM) 10K type strain sequencing project: providing services to taxonomists for standard genome sequencing and annotation.</title>
        <authorList>
            <consortium name="The Broad Institute Genomics Platform"/>
            <consortium name="The Broad Institute Genome Sequencing Center for Infectious Disease"/>
            <person name="Wu L."/>
            <person name="Ma J."/>
        </authorList>
    </citation>
    <scope>NUCLEOTIDE SEQUENCE [LARGE SCALE GENOMIC DNA]</scope>
    <source>
        <strain evidence="3">CCM 8725</strain>
    </source>
</reference>
<gene>
    <name evidence="2" type="ORF">ACFSX3_24790</name>
</gene>
<name>A0ABW5FK99_9BACL</name>
<keyword evidence="2" id="KW-0328">Glycosyltransferase</keyword>
<protein>
    <submittedName>
        <fullName evidence="2">Glycosyltransferase family 4 protein</fullName>
        <ecNumber evidence="2">2.4.-.-</ecNumber>
    </submittedName>
</protein>
<comment type="caution">
    <text evidence="2">The sequence shown here is derived from an EMBL/GenBank/DDBJ whole genome shotgun (WGS) entry which is preliminary data.</text>
</comment>
<dbReference type="GO" id="GO:0016757">
    <property type="term" value="F:glycosyltransferase activity"/>
    <property type="evidence" value="ECO:0007669"/>
    <property type="project" value="UniProtKB-KW"/>
</dbReference>
<evidence type="ECO:0000259" key="1">
    <source>
        <dbReference type="Pfam" id="PF00534"/>
    </source>
</evidence>
<dbReference type="Gene3D" id="3.40.50.2000">
    <property type="entry name" value="Glycogen Phosphorylase B"/>
    <property type="match status" value="2"/>
</dbReference>
<dbReference type="PANTHER" id="PTHR12526">
    <property type="entry name" value="GLYCOSYLTRANSFERASE"/>
    <property type="match status" value="1"/>
</dbReference>
<keyword evidence="3" id="KW-1185">Reference proteome</keyword>
<dbReference type="SUPFAM" id="SSF53756">
    <property type="entry name" value="UDP-Glycosyltransferase/glycogen phosphorylase"/>
    <property type="match status" value="1"/>
</dbReference>
<dbReference type="RefSeq" id="WP_209993571.1">
    <property type="nucleotide sequence ID" value="NZ_JBHUKY010000058.1"/>
</dbReference>
<dbReference type="EC" id="2.4.-.-" evidence="2"/>
<organism evidence="2 3">
    <name type="scientific">Paenibacillus rhizoplanae</name>
    <dbReference type="NCBI Taxonomy" id="1917181"/>
    <lineage>
        <taxon>Bacteria</taxon>
        <taxon>Bacillati</taxon>
        <taxon>Bacillota</taxon>
        <taxon>Bacilli</taxon>
        <taxon>Bacillales</taxon>
        <taxon>Paenibacillaceae</taxon>
        <taxon>Paenibacillus</taxon>
    </lineage>
</organism>
<evidence type="ECO:0000313" key="2">
    <source>
        <dbReference type="EMBL" id="MFD2413106.1"/>
    </source>
</evidence>
<feature type="domain" description="Glycosyl transferase family 1" evidence="1">
    <location>
        <begin position="224"/>
        <end position="390"/>
    </location>
</feature>
<dbReference type="EMBL" id="JBHUKY010000058">
    <property type="protein sequence ID" value="MFD2413106.1"/>
    <property type="molecule type" value="Genomic_DNA"/>
</dbReference>
<sequence length="414" mass="47947">MRVLWLTNIAIPEASSLMNDDILPLGGWLVNTSKDLSVQEDLTLSIAFPYKKNRNQKLQGEKIIYYSFPAIKNEYDSDNLLEIINEFKPDIVHVFGTEFTHSLTMINICNEKNIKSIISIQGLVSIIAQHYLMGLPAKVKYGFTLRDFIKRDSVLQQKKKFAMRGKHEIKALKKAENVIGRTSWDKACTTQIHPDINYYFCNESLREEFYKHTWEYENCEIHSIFVSQASYPIKGLHIILQALPIVLRKYPEAKLYIAGADITKSDTLFQKMKISTYGAYIKSLIKKHELEDNVFFTGYLNEREMCNRFLKSNVFVSASIIENESNSLSEAKLLGVPSISSYVGGVTDRIKHNEDGYFYQYDANYMLAYYICEIFDDKSNTIKLSRNARENSIKYHNVQENTEKLLNIYKEVLR</sequence>
<accession>A0ABW5FK99</accession>
<dbReference type="Pfam" id="PF00534">
    <property type="entry name" value="Glycos_transf_1"/>
    <property type="match status" value="1"/>
</dbReference>
<dbReference type="InterPro" id="IPR001296">
    <property type="entry name" value="Glyco_trans_1"/>
</dbReference>
<keyword evidence="2" id="KW-0808">Transferase</keyword>
<evidence type="ECO:0000313" key="3">
    <source>
        <dbReference type="Proteomes" id="UP001597448"/>
    </source>
</evidence>
<proteinExistence type="predicted"/>
<dbReference type="CDD" id="cd03801">
    <property type="entry name" value="GT4_PimA-like"/>
    <property type="match status" value="1"/>
</dbReference>